<organism evidence="2 3">
    <name type="scientific">Roseomonas alba</name>
    <dbReference type="NCBI Taxonomy" id="2846776"/>
    <lineage>
        <taxon>Bacteria</taxon>
        <taxon>Pseudomonadati</taxon>
        <taxon>Pseudomonadota</taxon>
        <taxon>Alphaproteobacteria</taxon>
        <taxon>Acetobacterales</taxon>
        <taxon>Roseomonadaceae</taxon>
        <taxon>Roseomonas</taxon>
    </lineage>
</organism>
<evidence type="ECO:0000313" key="2">
    <source>
        <dbReference type="EMBL" id="MBW6401752.1"/>
    </source>
</evidence>
<name>A0ABS7AHH2_9PROT</name>
<sequence>MGTDDRRRRRFEGPHRGRRGRFQLQWFRSDPGASRGQALRFLLQFMLASAALAVAVLAFFPLAWERQANPCAAVEALVWRRTTGAMQVRNGARSAHGPERVASIVPDGPLPQPIRCAIAYWRRI</sequence>
<dbReference type="RefSeq" id="WP_219766623.1">
    <property type="nucleotide sequence ID" value="NZ_JAHYBZ010000014.1"/>
</dbReference>
<feature type="transmembrane region" description="Helical" evidence="1">
    <location>
        <begin position="41"/>
        <end position="64"/>
    </location>
</feature>
<keyword evidence="1" id="KW-0812">Transmembrane</keyword>
<evidence type="ECO:0000313" key="3">
    <source>
        <dbReference type="Proteomes" id="UP001196565"/>
    </source>
</evidence>
<evidence type="ECO:0000256" key="1">
    <source>
        <dbReference type="SAM" id="Phobius"/>
    </source>
</evidence>
<dbReference type="Proteomes" id="UP001196565">
    <property type="component" value="Unassembled WGS sequence"/>
</dbReference>
<protein>
    <submittedName>
        <fullName evidence="2">Uncharacterized protein</fullName>
    </submittedName>
</protein>
<keyword evidence="1" id="KW-0472">Membrane</keyword>
<dbReference type="EMBL" id="JAHYBZ010000014">
    <property type="protein sequence ID" value="MBW6401752.1"/>
    <property type="molecule type" value="Genomic_DNA"/>
</dbReference>
<gene>
    <name evidence="2" type="ORF">KPL78_28120</name>
</gene>
<keyword evidence="3" id="KW-1185">Reference proteome</keyword>
<accession>A0ABS7AHH2</accession>
<proteinExistence type="predicted"/>
<keyword evidence="1" id="KW-1133">Transmembrane helix</keyword>
<comment type="caution">
    <text evidence="2">The sequence shown here is derived from an EMBL/GenBank/DDBJ whole genome shotgun (WGS) entry which is preliminary data.</text>
</comment>
<reference evidence="2 3" key="1">
    <citation type="submission" date="2021-07" db="EMBL/GenBank/DDBJ databases">
        <authorList>
            <person name="So Y."/>
        </authorList>
    </citation>
    <scope>NUCLEOTIDE SEQUENCE [LARGE SCALE GENOMIC DNA]</scope>
    <source>
        <strain evidence="2 3">HJA6</strain>
    </source>
</reference>